<dbReference type="AlphaFoldDB" id="A0A1V9FKZ6"/>
<evidence type="ECO:0008006" key="3">
    <source>
        <dbReference type="Google" id="ProtNLM"/>
    </source>
</evidence>
<dbReference type="EMBL" id="LWBP01000185">
    <property type="protein sequence ID" value="OQP59012.1"/>
    <property type="molecule type" value="Genomic_DNA"/>
</dbReference>
<dbReference type="STRING" id="550983.A4R26_21725"/>
<proteinExistence type="predicted"/>
<dbReference type="OrthoDB" id="1164785at2"/>
<sequence length="352" mass="39451">MSKPTFYTAFSNSITDVIPNLSEEAMKISDLLQELAFNDKLYYIKDEVFSFDRLLLNFGKYGRRIDIFYFSGHGVDGCLQLFRNFTIQPAEMSDIVNTSLKNAKLIFFNACETFKLAQHIIDERQISKDNLVIISCKNKINSFIAERFATLLFTQIGQPGTYREAYDQAKSLMKAIHKDLRFKEFDCRKDVTDAADDFDIGYIEIKAEKRIEEEEDCTPVITASVTGKKAKTSIIGKDKLTRDALTSNYVHEVVESIAANPQTIQTGSLEILKNALVSAEQVAKGEKKNKQMAELFKKAAELLPGFSSPSAFDSLINAEKNIDNPSVKSLIKSKLSGNTIGGLIEKLTSIKL</sequence>
<comment type="caution">
    <text evidence="1">The sequence shown here is derived from an EMBL/GenBank/DDBJ whole genome shotgun (WGS) entry which is preliminary data.</text>
</comment>
<reference evidence="2" key="1">
    <citation type="submission" date="2016-04" db="EMBL/GenBank/DDBJ databases">
        <authorList>
            <person name="Chen L."/>
            <person name="Zhuang W."/>
            <person name="Wang G."/>
        </authorList>
    </citation>
    <scope>NUCLEOTIDE SEQUENCE [LARGE SCALE GENOMIC DNA]</scope>
    <source>
        <strain evidence="2">208</strain>
    </source>
</reference>
<evidence type="ECO:0000313" key="1">
    <source>
        <dbReference type="EMBL" id="OQP59012.1"/>
    </source>
</evidence>
<dbReference type="RefSeq" id="WP_081164693.1">
    <property type="nucleotide sequence ID" value="NZ_LWBP01000185.1"/>
</dbReference>
<evidence type="ECO:0000313" key="2">
    <source>
        <dbReference type="Proteomes" id="UP000192276"/>
    </source>
</evidence>
<gene>
    <name evidence="1" type="ORF">A4R26_21725</name>
</gene>
<protein>
    <recommendedName>
        <fullName evidence="3">CHAT domain-containing protein</fullName>
    </recommendedName>
</protein>
<dbReference type="Proteomes" id="UP000192276">
    <property type="component" value="Unassembled WGS sequence"/>
</dbReference>
<name>A0A1V9FKZ6_9BACT</name>
<organism evidence="1 2">
    <name type="scientific">Niastella populi</name>
    <dbReference type="NCBI Taxonomy" id="550983"/>
    <lineage>
        <taxon>Bacteria</taxon>
        <taxon>Pseudomonadati</taxon>
        <taxon>Bacteroidota</taxon>
        <taxon>Chitinophagia</taxon>
        <taxon>Chitinophagales</taxon>
        <taxon>Chitinophagaceae</taxon>
        <taxon>Niastella</taxon>
    </lineage>
</organism>
<accession>A0A1V9FKZ6</accession>
<keyword evidence="2" id="KW-1185">Reference proteome</keyword>